<dbReference type="InterPro" id="IPR016621">
    <property type="entry name" value="UCP014543"/>
</dbReference>
<keyword evidence="2" id="KW-1185">Reference proteome</keyword>
<dbReference type="RefSeq" id="WP_091683473.1">
    <property type="nucleotide sequence ID" value="NZ_BAABFM010000003.1"/>
</dbReference>
<dbReference type="Pfam" id="PF12646">
    <property type="entry name" value="DUF3783"/>
    <property type="match status" value="1"/>
</dbReference>
<dbReference type="OrthoDB" id="1049518at2"/>
<organism evidence="1 2">
    <name type="scientific">Anaerocolumna aminovalerica</name>
    <dbReference type="NCBI Taxonomy" id="1527"/>
    <lineage>
        <taxon>Bacteria</taxon>
        <taxon>Bacillati</taxon>
        <taxon>Bacillota</taxon>
        <taxon>Clostridia</taxon>
        <taxon>Lachnospirales</taxon>
        <taxon>Lachnospiraceae</taxon>
        <taxon>Anaerocolumna</taxon>
    </lineage>
</organism>
<gene>
    <name evidence="1" type="ORF">SAMN04489757_10179</name>
</gene>
<accession>A0A1I5BLK8</accession>
<dbReference type="AlphaFoldDB" id="A0A1I5BLK8"/>
<proteinExistence type="predicted"/>
<dbReference type="STRING" id="1527.SAMN04489757_10179"/>
<dbReference type="Proteomes" id="UP000198806">
    <property type="component" value="Unassembled WGS sequence"/>
</dbReference>
<evidence type="ECO:0008006" key="3">
    <source>
        <dbReference type="Google" id="ProtNLM"/>
    </source>
</evidence>
<protein>
    <recommendedName>
        <fullName evidence="3">DUF3783 domain-containing protein</fullName>
    </recommendedName>
</protein>
<name>A0A1I5BLK8_9FIRM</name>
<sequence>MKTTNEVVLLYNINPEKLNKIRFVLVRMGVRNKIITKDMYLQTIGSLAGIKGFEKNQEDYTGEGFTDEMLVMRGFTSKRIDELLRLFRNNNIEKIPLKAILTEHNIQWNSLELYKELKEEHEAMKG</sequence>
<evidence type="ECO:0000313" key="2">
    <source>
        <dbReference type="Proteomes" id="UP000198806"/>
    </source>
</evidence>
<reference evidence="1 2" key="1">
    <citation type="submission" date="2016-10" db="EMBL/GenBank/DDBJ databases">
        <authorList>
            <person name="de Groot N.N."/>
        </authorList>
    </citation>
    <scope>NUCLEOTIDE SEQUENCE [LARGE SCALE GENOMIC DNA]</scope>
    <source>
        <strain evidence="1 2">DSM 1283</strain>
    </source>
</reference>
<evidence type="ECO:0000313" key="1">
    <source>
        <dbReference type="EMBL" id="SFN75542.1"/>
    </source>
</evidence>
<dbReference type="EMBL" id="FOWD01000001">
    <property type="protein sequence ID" value="SFN75542.1"/>
    <property type="molecule type" value="Genomic_DNA"/>
</dbReference>